<dbReference type="InterPro" id="IPR002182">
    <property type="entry name" value="NB-ARC"/>
</dbReference>
<dbReference type="InterPro" id="IPR058192">
    <property type="entry name" value="WHD_ROQ1-like"/>
</dbReference>
<dbReference type="InterPro" id="IPR027417">
    <property type="entry name" value="P-loop_NTPase"/>
</dbReference>
<keyword evidence="2" id="KW-0677">Repeat</keyword>
<sequence length="403" mass="45777">MGGMGKTTLARALYNSIFKDFEGSAYIDDIRETSQGSEKMVPLQQNLLYQMLMIKETSLNSDAEGCRFIKDRLFRKRVLLILDGVDDICQVDSLAKEHSWFGEGSRIIITTTDKSLLSVIGACIHEVQCLNDDEARELFEKHAYRSKEKNITRDLVNSLTKEKRENLVNRALQYAQGLPLALVVLGGSFAASGEEDWEGKLDNFTKRSDQAIDKKLRISYDKLNEDNKDIFLHIACFFNGWKRTYVEGVLKNCGLPVSGVKDLIQRSLIMEENGTLKVHDLIELMGKNIVDRECRHDAAKRSRLWRREDVIDVLSRNEGTDAVNAIVLALPNPETIDIRSEAFAKLKNLRFLIIINVKTNFRDPICLPRKLGWFEWPECSASSLKLTSPDNLSILAVRKGLFT</sequence>
<evidence type="ECO:0000256" key="2">
    <source>
        <dbReference type="ARBA" id="ARBA00022737"/>
    </source>
</evidence>
<dbReference type="GO" id="GO:0006952">
    <property type="term" value="P:defense response"/>
    <property type="evidence" value="ECO:0007669"/>
    <property type="project" value="InterPro"/>
</dbReference>
<dbReference type="Gene3D" id="3.40.50.300">
    <property type="entry name" value="P-loop containing nucleotide triphosphate hydrolases"/>
    <property type="match status" value="1"/>
</dbReference>
<dbReference type="AlphaFoldDB" id="A0A059B413"/>
<accession>A0A059B413</accession>
<dbReference type="EMBL" id="KK198760">
    <property type="protein sequence ID" value="KCW60774.1"/>
    <property type="molecule type" value="Genomic_DNA"/>
</dbReference>
<dbReference type="Gramene" id="KCW60774">
    <property type="protein sequence ID" value="KCW60774"/>
    <property type="gene ID" value="EUGRSUZ_H03502"/>
</dbReference>
<dbReference type="InterPro" id="IPR036390">
    <property type="entry name" value="WH_DNA-bd_sf"/>
</dbReference>
<dbReference type="SUPFAM" id="SSF46785">
    <property type="entry name" value="Winged helix' DNA-binding domain"/>
    <property type="match status" value="1"/>
</dbReference>
<protein>
    <submittedName>
        <fullName evidence="5">Uncharacterized protein</fullName>
    </submittedName>
</protein>
<proteinExistence type="predicted"/>
<evidence type="ECO:0000259" key="4">
    <source>
        <dbReference type="Pfam" id="PF23282"/>
    </source>
</evidence>
<dbReference type="InParanoid" id="A0A059B413"/>
<evidence type="ECO:0000313" key="5">
    <source>
        <dbReference type="EMBL" id="KCW60774.1"/>
    </source>
</evidence>
<dbReference type="PRINTS" id="PR00364">
    <property type="entry name" value="DISEASERSIST"/>
</dbReference>
<dbReference type="Gene3D" id="1.10.8.430">
    <property type="entry name" value="Helical domain of apoptotic protease-activating factors"/>
    <property type="match status" value="1"/>
</dbReference>
<evidence type="ECO:0000259" key="3">
    <source>
        <dbReference type="Pfam" id="PF00931"/>
    </source>
</evidence>
<feature type="domain" description="Disease resistance protein Roq1-like winged-helix" evidence="4">
    <location>
        <begin position="224"/>
        <end position="291"/>
    </location>
</feature>
<dbReference type="InterPro" id="IPR042197">
    <property type="entry name" value="Apaf_helical"/>
</dbReference>
<dbReference type="SUPFAM" id="SSF52540">
    <property type="entry name" value="P-loop containing nucleoside triphosphate hydrolases"/>
    <property type="match status" value="1"/>
</dbReference>
<name>A0A059B413_EUCGR</name>
<dbReference type="STRING" id="71139.A0A059B413"/>
<dbReference type="PANTHER" id="PTHR11017:SF292">
    <property type="entry name" value="AAA+ ATPASE DOMAIN-CONTAINING PROTEIN"/>
    <property type="match status" value="1"/>
</dbReference>
<dbReference type="InterPro" id="IPR044974">
    <property type="entry name" value="Disease_R_plants"/>
</dbReference>
<reference evidence="5" key="1">
    <citation type="submission" date="2013-07" db="EMBL/GenBank/DDBJ databases">
        <title>The genome of Eucalyptus grandis.</title>
        <authorList>
            <person name="Schmutz J."/>
            <person name="Hayes R."/>
            <person name="Myburg A."/>
            <person name="Tuskan G."/>
            <person name="Grattapaglia D."/>
            <person name="Rokhsar D.S."/>
        </authorList>
    </citation>
    <scope>NUCLEOTIDE SEQUENCE</scope>
    <source>
        <tissue evidence="5">Leaf extractions</tissue>
    </source>
</reference>
<dbReference type="GO" id="GO:0043531">
    <property type="term" value="F:ADP binding"/>
    <property type="evidence" value="ECO:0007669"/>
    <property type="project" value="InterPro"/>
</dbReference>
<dbReference type="Pfam" id="PF00931">
    <property type="entry name" value="NB-ARC"/>
    <property type="match status" value="1"/>
</dbReference>
<organism evidence="5">
    <name type="scientific">Eucalyptus grandis</name>
    <name type="common">Flooded gum</name>
    <dbReference type="NCBI Taxonomy" id="71139"/>
    <lineage>
        <taxon>Eukaryota</taxon>
        <taxon>Viridiplantae</taxon>
        <taxon>Streptophyta</taxon>
        <taxon>Embryophyta</taxon>
        <taxon>Tracheophyta</taxon>
        <taxon>Spermatophyta</taxon>
        <taxon>Magnoliopsida</taxon>
        <taxon>eudicotyledons</taxon>
        <taxon>Gunneridae</taxon>
        <taxon>Pentapetalae</taxon>
        <taxon>rosids</taxon>
        <taxon>malvids</taxon>
        <taxon>Myrtales</taxon>
        <taxon>Myrtaceae</taxon>
        <taxon>Myrtoideae</taxon>
        <taxon>Eucalypteae</taxon>
        <taxon>Eucalyptus</taxon>
    </lineage>
</organism>
<dbReference type="Pfam" id="PF23282">
    <property type="entry name" value="WHD_ROQ1"/>
    <property type="match status" value="1"/>
</dbReference>
<evidence type="ECO:0000256" key="1">
    <source>
        <dbReference type="ARBA" id="ARBA00022614"/>
    </source>
</evidence>
<keyword evidence="1" id="KW-0433">Leucine-rich repeat</keyword>
<dbReference type="PANTHER" id="PTHR11017">
    <property type="entry name" value="LEUCINE-RICH REPEAT-CONTAINING PROTEIN"/>
    <property type="match status" value="1"/>
</dbReference>
<dbReference type="eggNOG" id="ENOG502R4BG">
    <property type="taxonomic scope" value="Eukaryota"/>
</dbReference>
<feature type="domain" description="NB-ARC" evidence="3">
    <location>
        <begin position="1"/>
        <end position="147"/>
    </location>
</feature>
<gene>
    <name evidence="5" type="ORF">EUGRSUZ_H03502</name>
</gene>